<accession>A0A5A7S640</accession>
<comment type="caution">
    <text evidence="1">The sequence shown here is derived from an EMBL/GenBank/DDBJ whole genome shotgun (WGS) entry which is preliminary data.</text>
</comment>
<proteinExistence type="predicted"/>
<evidence type="ECO:0000313" key="2">
    <source>
        <dbReference type="Proteomes" id="UP000322244"/>
    </source>
</evidence>
<sequence>MHSYGRDGGPPHAIMIRLSSPPVDVTTQRLDPQEGLDLFAAKVLKGHLMLVSRDSVEEMASVFDMRDHAVNVAAAITIDSVSFAGIAITVAQHTVRAVQLTDALLVAVAHSVDLDPPTLVWVTP</sequence>
<protein>
    <submittedName>
        <fullName evidence="1">Uncharacterized protein</fullName>
    </submittedName>
</protein>
<evidence type="ECO:0000313" key="1">
    <source>
        <dbReference type="EMBL" id="KAA0015969.1"/>
    </source>
</evidence>
<dbReference type="AlphaFoldDB" id="A0A5A7S640"/>
<dbReference type="Proteomes" id="UP000322244">
    <property type="component" value="Unassembled WGS sequence"/>
</dbReference>
<keyword evidence="2" id="KW-1185">Reference proteome</keyword>
<gene>
    <name evidence="1" type="ORF">FOY51_26815</name>
</gene>
<name>A0A5A7S640_9NOCA</name>
<organism evidence="1 2">
    <name type="scientific">Antrihabitans cavernicola</name>
    <dbReference type="NCBI Taxonomy" id="2495913"/>
    <lineage>
        <taxon>Bacteria</taxon>
        <taxon>Bacillati</taxon>
        <taxon>Actinomycetota</taxon>
        <taxon>Actinomycetes</taxon>
        <taxon>Mycobacteriales</taxon>
        <taxon>Nocardiaceae</taxon>
        <taxon>Antrihabitans</taxon>
    </lineage>
</organism>
<reference evidence="1 2" key="1">
    <citation type="submission" date="2019-07" db="EMBL/GenBank/DDBJ databases">
        <title>Rhodococcus cavernicolus sp. nov., isolated from a cave.</title>
        <authorList>
            <person name="Lee S.D."/>
        </authorList>
    </citation>
    <scope>NUCLEOTIDE SEQUENCE [LARGE SCALE GENOMIC DNA]</scope>
    <source>
        <strain evidence="1 2">C1-24</strain>
    </source>
</reference>
<dbReference type="EMBL" id="VLNY01000032">
    <property type="protein sequence ID" value="KAA0015969.1"/>
    <property type="molecule type" value="Genomic_DNA"/>
</dbReference>